<dbReference type="AlphaFoldDB" id="A0A951PHP8"/>
<dbReference type="InterPro" id="IPR036291">
    <property type="entry name" value="NAD(P)-bd_dom_sf"/>
</dbReference>
<dbReference type="InterPro" id="IPR002347">
    <property type="entry name" value="SDR_fam"/>
</dbReference>
<gene>
    <name evidence="1" type="ORF">KME25_06640</name>
</gene>
<reference evidence="1" key="2">
    <citation type="journal article" date="2022" name="Microbiol. Resour. Announc.">
        <title>Metagenome Sequencing to Explore Phylogenomics of Terrestrial Cyanobacteria.</title>
        <authorList>
            <person name="Ward R.D."/>
            <person name="Stajich J.E."/>
            <person name="Johansen J.R."/>
            <person name="Huntemann M."/>
            <person name="Clum A."/>
            <person name="Foster B."/>
            <person name="Foster B."/>
            <person name="Roux S."/>
            <person name="Palaniappan K."/>
            <person name="Varghese N."/>
            <person name="Mukherjee S."/>
            <person name="Reddy T.B.K."/>
            <person name="Daum C."/>
            <person name="Copeland A."/>
            <person name="Chen I.A."/>
            <person name="Ivanova N.N."/>
            <person name="Kyrpides N.C."/>
            <person name="Shapiro N."/>
            <person name="Eloe-Fadrosh E.A."/>
            <person name="Pietrasiak N."/>
        </authorList>
    </citation>
    <scope>NUCLEOTIDE SEQUENCE</scope>
    <source>
        <strain evidence="1">CPER-KK1</strain>
    </source>
</reference>
<proteinExistence type="predicted"/>
<dbReference type="Pfam" id="PF13561">
    <property type="entry name" value="adh_short_C2"/>
    <property type="match status" value="1"/>
</dbReference>
<organism evidence="1 2">
    <name type="scientific">Symplocastrum torsivum CPER-KK1</name>
    <dbReference type="NCBI Taxonomy" id="450513"/>
    <lineage>
        <taxon>Bacteria</taxon>
        <taxon>Bacillati</taxon>
        <taxon>Cyanobacteriota</taxon>
        <taxon>Cyanophyceae</taxon>
        <taxon>Oscillatoriophycideae</taxon>
        <taxon>Oscillatoriales</taxon>
        <taxon>Microcoleaceae</taxon>
        <taxon>Symplocastrum</taxon>
    </lineage>
</organism>
<reference evidence="1" key="1">
    <citation type="submission" date="2021-05" db="EMBL/GenBank/DDBJ databases">
        <authorList>
            <person name="Pietrasiak N."/>
            <person name="Ward R."/>
            <person name="Stajich J.E."/>
            <person name="Kurbessoian T."/>
        </authorList>
    </citation>
    <scope>NUCLEOTIDE SEQUENCE</scope>
    <source>
        <strain evidence="1">CPER-KK1</strain>
    </source>
</reference>
<sequence length="37" mass="3832">MWGKPKELVGPVVFLASDASSYVTGVVLFVDGGYTAA</sequence>
<dbReference type="Proteomes" id="UP000753908">
    <property type="component" value="Unassembled WGS sequence"/>
</dbReference>
<evidence type="ECO:0000313" key="1">
    <source>
        <dbReference type="EMBL" id="MBW4544105.1"/>
    </source>
</evidence>
<dbReference type="Gene3D" id="3.40.50.720">
    <property type="entry name" value="NAD(P)-binding Rossmann-like Domain"/>
    <property type="match status" value="1"/>
</dbReference>
<name>A0A951PHP8_9CYAN</name>
<protein>
    <submittedName>
        <fullName evidence="1">SDR family oxidoreductase</fullName>
    </submittedName>
</protein>
<dbReference type="EMBL" id="JAHHIF010000007">
    <property type="protein sequence ID" value="MBW4544105.1"/>
    <property type="molecule type" value="Genomic_DNA"/>
</dbReference>
<dbReference type="SUPFAM" id="SSF51735">
    <property type="entry name" value="NAD(P)-binding Rossmann-fold domains"/>
    <property type="match status" value="1"/>
</dbReference>
<comment type="caution">
    <text evidence="1">The sequence shown here is derived from an EMBL/GenBank/DDBJ whole genome shotgun (WGS) entry which is preliminary data.</text>
</comment>
<accession>A0A951PHP8</accession>
<evidence type="ECO:0000313" key="2">
    <source>
        <dbReference type="Proteomes" id="UP000753908"/>
    </source>
</evidence>